<dbReference type="RefSeq" id="WP_120021648.1">
    <property type="nucleotide sequence ID" value="NZ_QZFV01000021.1"/>
</dbReference>
<dbReference type="Proteomes" id="UP000285112">
    <property type="component" value="Unassembled WGS sequence"/>
</dbReference>
<evidence type="ECO:0000256" key="2">
    <source>
        <dbReference type="SAM" id="MobiDB-lite"/>
    </source>
</evidence>
<name>A0A419IBH6_9PSEU</name>
<feature type="region of interest" description="Disordered" evidence="2">
    <location>
        <begin position="1"/>
        <end position="59"/>
    </location>
</feature>
<evidence type="ECO:0000313" key="5">
    <source>
        <dbReference type="Proteomes" id="UP000285112"/>
    </source>
</evidence>
<dbReference type="EMBL" id="QZFV01000021">
    <property type="protein sequence ID" value="RJQ91306.1"/>
    <property type="molecule type" value="Genomic_DNA"/>
</dbReference>
<dbReference type="GO" id="GO:0003677">
    <property type="term" value="F:DNA binding"/>
    <property type="evidence" value="ECO:0007669"/>
    <property type="project" value="UniProtKB-KW"/>
</dbReference>
<dbReference type="AlphaFoldDB" id="A0A419IBH6"/>
<evidence type="ECO:0000259" key="3">
    <source>
        <dbReference type="Pfam" id="PF23359"/>
    </source>
</evidence>
<protein>
    <recommendedName>
        <fullName evidence="3">Lsr2 DNA-binding domain-containing protein</fullName>
    </recommendedName>
</protein>
<keyword evidence="1" id="KW-0238">DNA-binding</keyword>
<dbReference type="Pfam" id="PF23359">
    <property type="entry name" value="Lsr2_DNA-bd"/>
    <property type="match status" value="1"/>
</dbReference>
<evidence type="ECO:0000313" key="4">
    <source>
        <dbReference type="EMBL" id="RJQ91306.1"/>
    </source>
</evidence>
<gene>
    <name evidence="4" type="ORF">D5S19_02265</name>
</gene>
<comment type="caution">
    <text evidence="4">The sequence shown here is derived from an EMBL/GenBank/DDBJ whole genome shotgun (WGS) entry which is preliminary data.</text>
</comment>
<dbReference type="InterPro" id="IPR055370">
    <property type="entry name" value="Lsr2_DNA-bd"/>
</dbReference>
<dbReference type="OrthoDB" id="4113332at2"/>
<dbReference type="GO" id="GO:0016746">
    <property type="term" value="F:acyltransferase activity"/>
    <property type="evidence" value="ECO:0007669"/>
    <property type="project" value="InterPro"/>
</dbReference>
<accession>A0A419IBH6</accession>
<organism evidence="4 5">
    <name type="scientific">Amycolatopsis panacis</name>
    <dbReference type="NCBI Taxonomy" id="2340917"/>
    <lineage>
        <taxon>Bacteria</taxon>
        <taxon>Bacillati</taxon>
        <taxon>Actinomycetota</taxon>
        <taxon>Actinomycetes</taxon>
        <taxon>Pseudonocardiales</taxon>
        <taxon>Pseudonocardiaceae</taxon>
        <taxon>Amycolatopsis</taxon>
    </lineage>
</organism>
<dbReference type="Gene3D" id="4.10.320.10">
    <property type="entry name" value="E3-binding domain"/>
    <property type="match status" value="1"/>
</dbReference>
<sequence length="59" mass="6351">MPARGSSAVHQLSQGPSSARSPSAADRKRGGDIRAWAAENGFSVSDRGRISLQKGERWR</sequence>
<feature type="domain" description="Lsr2 DNA-binding" evidence="3">
    <location>
        <begin position="26"/>
        <end position="51"/>
    </location>
</feature>
<feature type="compositionally biased region" description="Basic and acidic residues" evidence="2">
    <location>
        <begin position="46"/>
        <end position="59"/>
    </location>
</feature>
<keyword evidence="5" id="KW-1185">Reference proteome</keyword>
<proteinExistence type="predicted"/>
<reference evidence="4 5" key="1">
    <citation type="submission" date="2018-09" db="EMBL/GenBank/DDBJ databases">
        <title>YIM PH 21725 draft genome.</title>
        <authorList>
            <person name="Miao C."/>
        </authorList>
    </citation>
    <scope>NUCLEOTIDE SEQUENCE [LARGE SCALE GENOMIC DNA]</scope>
    <source>
        <strain evidence="5">YIM PH21725</strain>
    </source>
</reference>
<dbReference type="InterPro" id="IPR036625">
    <property type="entry name" value="E3-bd_dom_sf"/>
</dbReference>
<evidence type="ECO:0000256" key="1">
    <source>
        <dbReference type="ARBA" id="ARBA00023125"/>
    </source>
</evidence>